<reference evidence="6" key="1">
    <citation type="journal article" date="2020" name="Fungal Divers.">
        <title>Resolving the Mortierellaceae phylogeny through synthesis of multi-gene phylogenetics and phylogenomics.</title>
        <authorList>
            <person name="Vandepol N."/>
            <person name="Liber J."/>
            <person name="Desiro A."/>
            <person name="Na H."/>
            <person name="Kennedy M."/>
            <person name="Barry K."/>
            <person name="Grigoriev I.V."/>
            <person name="Miller A.N."/>
            <person name="O'Donnell K."/>
            <person name="Stajich J.E."/>
            <person name="Bonito G."/>
        </authorList>
    </citation>
    <scope>NUCLEOTIDE SEQUENCE</scope>
    <source>
        <strain evidence="6">KOD948</strain>
    </source>
</reference>
<dbReference type="PROSITE" id="PS50297">
    <property type="entry name" value="ANK_REP_REGION"/>
    <property type="match status" value="2"/>
</dbReference>
<keyword evidence="7" id="KW-1185">Reference proteome</keyword>
<dbReference type="PROSITE" id="PS50088">
    <property type="entry name" value="ANK_REPEAT"/>
    <property type="match status" value="2"/>
</dbReference>
<evidence type="ECO:0000313" key="6">
    <source>
        <dbReference type="EMBL" id="KAG0263892.1"/>
    </source>
</evidence>
<feature type="compositionally biased region" description="Low complexity" evidence="5">
    <location>
        <begin position="85"/>
        <end position="104"/>
    </location>
</feature>
<dbReference type="Pfam" id="PF12796">
    <property type="entry name" value="Ank_2"/>
    <property type="match status" value="1"/>
</dbReference>
<feature type="region of interest" description="Disordered" evidence="5">
    <location>
        <begin position="13"/>
        <end position="109"/>
    </location>
</feature>
<comment type="caution">
    <text evidence="6">The sequence shown here is derived from an EMBL/GenBank/DDBJ whole genome shotgun (WGS) entry which is preliminary data.</text>
</comment>
<evidence type="ECO:0000256" key="5">
    <source>
        <dbReference type="SAM" id="MobiDB-lite"/>
    </source>
</evidence>
<evidence type="ECO:0000256" key="3">
    <source>
        <dbReference type="ARBA" id="ARBA00023043"/>
    </source>
</evidence>
<dbReference type="SUPFAM" id="SSF48403">
    <property type="entry name" value="Ankyrin repeat"/>
    <property type="match status" value="1"/>
</dbReference>
<dbReference type="OrthoDB" id="194358at2759"/>
<dbReference type="Gene3D" id="1.25.40.20">
    <property type="entry name" value="Ankyrin repeat-containing domain"/>
    <property type="match status" value="1"/>
</dbReference>
<evidence type="ECO:0000256" key="4">
    <source>
        <dbReference type="PROSITE-ProRule" id="PRU00023"/>
    </source>
</evidence>
<evidence type="ECO:0000256" key="2">
    <source>
        <dbReference type="ARBA" id="ARBA00022737"/>
    </source>
</evidence>
<dbReference type="EMBL" id="JAAAJA010000062">
    <property type="protein sequence ID" value="KAG0263892.1"/>
    <property type="molecule type" value="Genomic_DNA"/>
</dbReference>
<dbReference type="InterPro" id="IPR036770">
    <property type="entry name" value="Ankyrin_rpt-contain_sf"/>
</dbReference>
<dbReference type="GO" id="GO:0019706">
    <property type="term" value="F:protein-cysteine S-palmitoyltransferase activity"/>
    <property type="evidence" value="ECO:0007669"/>
    <property type="project" value="UniProtKB-EC"/>
</dbReference>
<proteinExistence type="predicted"/>
<dbReference type="PANTHER" id="PTHR24161:SF85">
    <property type="entry name" value="PALMITOYLTRANSFERASE HIP14"/>
    <property type="match status" value="1"/>
</dbReference>
<dbReference type="PANTHER" id="PTHR24161">
    <property type="entry name" value="ANK_REP_REGION DOMAIN-CONTAINING PROTEIN-RELATED"/>
    <property type="match status" value="1"/>
</dbReference>
<feature type="repeat" description="ANK" evidence="4">
    <location>
        <begin position="137"/>
        <end position="170"/>
    </location>
</feature>
<dbReference type="SMART" id="SM00248">
    <property type="entry name" value="ANK"/>
    <property type="match status" value="3"/>
</dbReference>
<gene>
    <name evidence="6" type="ORF">BG011_007846</name>
</gene>
<evidence type="ECO:0000313" key="7">
    <source>
        <dbReference type="Proteomes" id="UP000726737"/>
    </source>
</evidence>
<keyword evidence="2" id="KW-0677">Repeat</keyword>
<sequence>MSALRAMLQLRSNSHPATLPSQQLQLQPSDSTDCQSIHSNSSHHISNSNSNRHIQTLPNSSQSSVHSFSTSSYHHGQHGHPYMGQSGASTPSSKQSSSTKKPAPFQNLGLHSGAASGNLGLVKFALDNGQPIDSVLNGVFAIHAACCSNTNIAVVLYLIEHGADVNAKRLPRKYSNEKGVQTVGTTGSTPLHFAAANGCLAVVDILLRHGAIVDMTDKVSDGIQLEFTETRSRLKWPISNGYVRTSVN</sequence>
<dbReference type="Proteomes" id="UP000726737">
    <property type="component" value="Unassembled WGS sequence"/>
</dbReference>
<evidence type="ECO:0000256" key="1">
    <source>
        <dbReference type="ARBA" id="ARBA00012210"/>
    </source>
</evidence>
<protein>
    <recommendedName>
        <fullName evidence="1">protein S-acyltransferase</fullName>
        <ecNumber evidence="1">2.3.1.225</ecNumber>
    </recommendedName>
</protein>
<accession>A0A9P6QBX5</accession>
<dbReference type="AlphaFoldDB" id="A0A9P6QBX5"/>
<name>A0A9P6QBX5_9FUNG</name>
<dbReference type="EC" id="2.3.1.225" evidence="1"/>
<dbReference type="InterPro" id="IPR002110">
    <property type="entry name" value="Ankyrin_rpt"/>
</dbReference>
<feature type="compositionally biased region" description="Low complexity" evidence="5">
    <location>
        <begin position="18"/>
        <end position="74"/>
    </location>
</feature>
<keyword evidence="3 4" id="KW-0040">ANK repeat</keyword>
<organism evidence="6 7">
    <name type="scientific">Mortierella polycephala</name>
    <dbReference type="NCBI Taxonomy" id="41804"/>
    <lineage>
        <taxon>Eukaryota</taxon>
        <taxon>Fungi</taxon>
        <taxon>Fungi incertae sedis</taxon>
        <taxon>Mucoromycota</taxon>
        <taxon>Mortierellomycotina</taxon>
        <taxon>Mortierellomycetes</taxon>
        <taxon>Mortierellales</taxon>
        <taxon>Mortierellaceae</taxon>
        <taxon>Mortierella</taxon>
    </lineage>
</organism>
<feature type="repeat" description="ANK" evidence="4">
    <location>
        <begin position="186"/>
        <end position="218"/>
    </location>
</feature>